<dbReference type="EMBL" id="JAUUTY010000007">
    <property type="protein sequence ID" value="KAK1605502.1"/>
    <property type="molecule type" value="Genomic_DNA"/>
</dbReference>
<dbReference type="Pfam" id="PF13456">
    <property type="entry name" value="RVT_3"/>
    <property type="match status" value="1"/>
</dbReference>
<protein>
    <recommendedName>
        <fullName evidence="2">RNase H type-1 domain-containing protein</fullName>
    </recommendedName>
</protein>
<dbReference type="Gene3D" id="3.30.420.10">
    <property type="entry name" value="Ribonuclease H-like superfamily/Ribonuclease H"/>
    <property type="match status" value="1"/>
</dbReference>
<dbReference type="Proteomes" id="UP001231189">
    <property type="component" value="Unassembled WGS sequence"/>
</dbReference>
<dbReference type="PANTHER" id="PTHR48475">
    <property type="entry name" value="RIBONUCLEASE H"/>
    <property type="match status" value="1"/>
</dbReference>
<dbReference type="PROSITE" id="PS50879">
    <property type="entry name" value="RNASE_H_1"/>
    <property type="match status" value="1"/>
</dbReference>
<dbReference type="InterPro" id="IPR002156">
    <property type="entry name" value="RNaseH_domain"/>
</dbReference>
<organism evidence="4 5">
    <name type="scientific">Lolium multiflorum</name>
    <name type="common">Italian ryegrass</name>
    <name type="synonym">Lolium perenne subsp. multiflorum</name>
    <dbReference type="NCBI Taxonomy" id="4521"/>
    <lineage>
        <taxon>Eukaryota</taxon>
        <taxon>Viridiplantae</taxon>
        <taxon>Streptophyta</taxon>
        <taxon>Embryophyta</taxon>
        <taxon>Tracheophyta</taxon>
        <taxon>Spermatophyta</taxon>
        <taxon>Magnoliopsida</taxon>
        <taxon>Liliopsida</taxon>
        <taxon>Poales</taxon>
        <taxon>Poaceae</taxon>
        <taxon>BOP clade</taxon>
        <taxon>Pooideae</taxon>
        <taxon>Poodae</taxon>
        <taxon>Poeae</taxon>
        <taxon>Poeae Chloroplast Group 2 (Poeae type)</taxon>
        <taxon>Loliodinae</taxon>
        <taxon>Loliinae</taxon>
        <taxon>Lolium</taxon>
    </lineage>
</organism>
<feature type="region of interest" description="Disordered" evidence="1">
    <location>
        <begin position="297"/>
        <end position="325"/>
    </location>
</feature>
<evidence type="ECO:0000259" key="2">
    <source>
        <dbReference type="PROSITE" id="PS50879"/>
    </source>
</evidence>
<feature type="compositionally biased region" description="Basic and acidic residues" evidence="1">
    <location>
        <begin position="308"/>
        <end position="321"/>
    </location>
</feature>
<accession>A0AAD8VM89</accession>
<dbReference type="AlphaFoldDB" id="A0AAD8VM89"/>
<proteinExistence type="predicted"/>
<comment type="caution">
    <text evidence="4">The sequence shown here is derived from an EMBL/GenBank/DDBJ whole genome shotgun (WGS) entry which is preliminary data.</text>
</comment>
<dbReference type="GO" id="GO:0004523">
    <property type="term" value="F:RNA-DNA hybrid ribonuclease activity"/>
    <property type="evidence" value="ECO:0007669"/>
    <property type="project" value="InterPro"/>
</dbReference>
<keyword evidence="5" id="KW-1185">Reference proteome</keyword>
<dbReference type="EMBL" id="JAUUTY010000007">
    <property type="protein sequence ID" value="KAK1612992.1"/>
    <property type="molecule type" value="Genomic_DNA"/>
</dbReference>
<evidence type="ECO:0000313" key="4">
    <source>
        <dbReference type="EMBL" id="KAK1612992.1"/>
    </source>
</evidence>
<evidence type="ECO:0000313" key="5">
    <source>
        <dbReference type="Proteomes" id="UP001231189"/>
    </source>
</evidence>
<dbReference type="InterPro" id="IPR012337">
    <property type="entry name" value="RNaseH-like_sf"/>
</dbReference>
<feature type="domain" description="RNase H type-1" evidence="2">
    <location>
        <begin position="152"/>
        <end position="282"/>
    </location>
</feature>
<evidence type="ECO:0000313" key="3">
    <source>
        <dbReference type="EMBL" id="KAK1605502.1"/>
    </source>
</evidence>
<evidence type="ECO:0000256" key="1">
    <source>
        <dbReference type="SAM" id="MobiDB-lite"/>
    </source>
</evidence>
<dbReference type="PANTHER" id="PTHR48475:SF2">
    <property type="entry name" value="RIBONUCLEASE H"/>
    <property type="match status" value="1"/>
</dbReference>
<name>A0AAD8VM89_LOLMU</name>
<gene>
    <name evidence="3" type="ORF">QYE76_029175</name>
    <name evidence="4" type="ORF">QYE76_036665</name>
</gene>
<dbReference type="GO" id="GO:0003676">
    <property type="term" value="F:nucleic acid binding"/>
    <property type="evidence" value="ECO:0007669"/>
    <property type="project" value="InterPro"/>
</dbReference>
<sequence>MDACAYLEEPIVMTFGEFRFGVNKEGSYRLEVPISSEFSAVDSNFSSTDEEFSSTYFVDNKASGKLAKIFSNTSFESSADSFISSDSDSVDSFNFIDKSAAIGKATGRVSLWGIELSPRDITYEKRKAIKSQVLPDFIAEWMELQNTGPPDLSRTWTMNFDGSKRLEGAGAGVILVSPEGDKLKYVLRMTFPNASNNEAEYEALIHGMKMAKACGATRLKIFGDSQLVAQQVMNQCDAVNESMIAYKEVYNELEKLFDGCEVNHISRMSNDEADVLANIGSQCLAIPPGVFWEEISERSTKPAKTKKEKKEKTSTDTKGTAEEEEEEQELVMMFLFLFDIFSRHFGTICPTSNFG</sequence>
<dbReference type="CDD" id="cd09279">
    <property type="entry name" value="RNase_HI_like"/>
    <property type="match status" value="1"/>
</dbReference>
<reference evidence="4" key="1">
    <citation type="submission" date="2023-07" db="EMBL/GenBank/DDBJ databases">
        <title>A chromosome-level genome assembly of Lolium multiflorum.</title>
        <authorList>
            <person name="Chen Y."/>
            <person name="Copetti D."/>
            <person name="Kolliker R."/>
            <person name="Studer B."/>
        </authorList>
    </citation>
    <scope>NUCLEOTIDE SEQUENCE</scope>
    <source>
        <strain evidence="4">02402/16</strain>
        <tissue evidence="4">Leaf</tissue>
    </source>
</reference>
<dbReference type="SUPFAM" id="SSF53098">
    <property type="entry name" value="Ribonuclease H-like"/>
    <property type="match status" value="1"/>
</dbReference>
<dbReference type="InterPro" id="IPR036397">
    <property type="entry name" value="RNaseH_sf"/>
</dbReference>